<proteinExistence type="predicted"/>
<protein>
    <recommendedName>
        <fullName evidence="5">DUF998 domain-containing protein</fullName>
    </recommendedName>
</protein>
<gene>
    <name evidence="3" type="ORF">Cme02nite_65040</name>
</gene>
<dbReference type="EMBL" id="BONJ01000037">
    <property type="protein sequence ID" value="GIG18172.1"/>
    <property type="molecule type" value="Genomic_DNA"/>
</dbReference>
<dbReference type="AlphaFoldDB" id="A0A8J3LF47"/>
<feature type="transmembrane region" description="Helical" evidence="2">
    <location>
        <begin position="71"/>
        <end position="92"/>
    </location>
</feature>
<feature type="region of interest" description="Disordered" evidence="1">
    <location>
        <begin position="1"/>
        <end position="21"/>
    </location>
</feature>
<dbReference type="InterPro" id="IPR009339">
    <property type="entry name" value="DUF998"/>
</dbReference>
<evidence type="ECO:0000256" key="1">
    <source>
        <dbReference type="SAM" id="MobiDB-lite"/>
    </source>
</evidence>
<organism evidence="3 4">
    <name type="scientific">Catellatospora methionotrophica</name>
    <dbReference type="NCBI Taxonomy" id="121620"/>
    <lineage>
        <taxon>Bacteria</taxon>
        <taxon>Bacillati</taxon>
        <taxon>Actinomycetota</taxon>
        <taxon>Actinomycetes</taxon>
        <taxon>Micromonosporales</taxon>
        <taxon>Micromonosporaceae</taxon>
        <taxon>Catellatospora</taxon>
    </lineage>
</organism>
<feature type="transmembrane region" description="Helical" evidence="2">
    <location>
        <begin position="144"/>
        <end position="169"/>
    </location>
</feature>
<keyword evidence="2" id="KW-0472">Membrane</keyword>
<dbReference type="Pfam" id="PF06197">
    <property type="entry name" value="DUF998"/>
    <property type="match status" value="1"/>
</dbReference>
<feature type="transmembrane region" description="Helical" evidence="2">
    <location>
        <begin position="104"/>
        <end position="124"/>
    </location>
</feature>
<reference evidence="3" key="1">
    <citation type="submission" date="2021-01" db="EMBL/GenBank/DDBJ databases">
        <title>Whole genome shotgun sequence of Catellatospora methionotrophica NBRC 14553.</title>
        <authorList>
            <person name="Komaki H."/>
            <person name="Tamura T."/>
        </authorList>
    </citation>
    <scope>NUCLEOTIDE SEQUENCE</scope>
    <source>
        <strain evidence="3">NBRC 14553</strain>
    </source>
</reference>
<evidence type="ECO:0000256" key="2">
    <source>
        <dbReference type="SAM" id="Phobius"/>
    </source>
</evidence>
<evidence type="ECO:0000313" key="3">
    <source>
        <dbReference type="EMBL" id="GIG18172.1"/>
    </source>
</evidence>
<keyword evidence="2" id="KW-0812">Transmembrane</keyword>
<keyword evidence="2" id="KW-1133">Transmembrane helix</keyword>
<evidence type="ECO:0008006" key="5">
    <source>
        <dbReference type="Google" id="ProtNLM"/>
    </source>
</evidence>
<comment type="caution">
    <text evidence="3">The sequence shown here is derived from an EMBL/GenBank/DDBJ whole genome shotgun (WGS) entry which is preliminary data.</text>
</comment>
<feature type="transmembrane region" description="Helical" evidence="2">
    <location>
        <begin position="29"/>
        <end position="51"/>
    </location>
</feature>
<sequence length="180" mass="18456">MTVTVPTLPAPTPAAPKDTVAAPTPGTRALLAGGVLAGPLFLATVVVQQAVRDGVDARSQPMSLLSLGEAGWIQIVNFLLCGVLAIGSAFGIRRLLRGRPAGTWGPILVAAYGAALVWGGVFVTDPASGFPAGTPQGAPDPSTWSWHGTLHAFAAPAMGLALVGVCLVFSRRFLRLRRPG</sequence>
<dbReference type="Proteomes" id="UP000660339">
    <property type="component" value="Unassembled WGS sequence"/>
</dbReference>
<accession>A0A8J3LF47</accession>
<dbReference type="RefSeq" id="WP_239086956.1">
    <property type="nucleotide sequence ID" value="NZ_BAAATT010000031.1"/>
</dbReference>
<name>A0A8J3LF47_9ACTN</name>
<evidence type="ECO:0000313" key="4">
    <source>
        <dbReference type="Proteomes" id="UP000660339"/>
    </source>
</evidence>
<keyword evidence="4" id="KW-1185">Reference proteome</keyword>